<feature type="compositionally biased region" description="Acidic residues" evidence="1">
    <location>
        <begin position="231"/>
        <end position="240"/>
    </location>
</feature>
<gene>
    <name evidence="3" type="ORF">Sradi_1112900</name>
</gene>
<evidence type="ECO:0000313" key="3">
    <source>
        <dbReference type="EMBL" id="KAL0425781.1"/>
    </source>
</evidence>
<keyword evidence="2" id="KW-0472">Membrane</keyword>
<feature type="compositionally biased region" description="Basic residues" evidence="1">
    <location>
        <begin position="31"/>
        <end position="42"/>
    </location>
</feature>
<feature type="compositionally biased region" description="Basic and acidic residues" evidence="1">
    <location>
        <begin position="179"/>
        <end position="199"/>
    </location>
</feature>
<dbReference type="InterPro" id="IPR012438">
    <property type="entry name" value="DUF1639"/>
</dbReference>
<feature type="compositionally biased region" description="Polar residues" evidence="1">
    <location>
        <begin position="73"/>
        <end position="83"/>
    </location>
</feature>
<proteinExistence type="predicted"/>
<evidence type="ECO:0000256" key="2">
    <source>
        <dbReference type="SAM" id="Phobius"/>
    </source>
</evidence>
<organism evidence="3">
    <name type="scientific">Sesamum radiatum</name>
    <name type="common">Black benniseed</name>
    <dbReference type="NCBI Taxonomy" id="300843"/>
    <lineage>
        <taxon>Eukaryota</taxon>
        <taxon>Viridiplantae</taxon>
        <taxon>Streptophyta</taxon>
        <taxon>Embryophyta</taxon>
        <taxon>Tracheophyta</taxon>
        <taxon>Spermatophyta</taxon>
        <taxon>Magnoliopsida</taxon>
        <taxon>eudicotyledons</taxon>
        <taxon>Gunneridae</taxon>
        <taxon>Pentapetalae</taxon>
        <taxon>asterids</taxon>
        <taxon>lamiids</taxon>
        <taxon>Lamiales</taxon>
        <taxon>Pedaliaceae</taxon>
        <taxon>Sesamum</taxon>
    </lineage>
</organism>
<keyword evidence="2" id="KW-0812">Transmembrane</keyword>
<dbReference type="PANTHER" id="PTHR33130">
    <property type="entry name" value="PUTATIVE (DUF1639)-RELATED"/>
    <property type="match status" value="1"/>
</dbReference>
<dbReference type="AlphaFoldDB" id="A0AAW2V8K7"/>
<evidence type="ECO:0000256" key="1">
    <source>
        <dbReference type="SAM" id="MobiDB-lite"/>
    </source>
</evidence>
<reference evidence="3" key="2">
    <citation type="journal article" date="2024" name="Plant">
        <title>Genomic evolution and insights into agronomic trait innovations of Sesamum species.</title>
        <authorList>
            <person name="Miao H."/>
            <person name="Wang L."/>
            <person name="Qu L."/>
            <person name="Liu H."/>
            <person name="Sun Y."/>
            <person name="Le M."/>
            <person name="Wang Q."/>
            <person name="Wei S."/>
            <person name="Zheng Y."/>
            <person name="Lin W."/>
            <person name="Duan Y."/>
            <person name="Cao H."/>
            <person name="Xiong S."/>
            <person name="Wang X."/>
            <person name="Wei L."/>
            <person name="Li C."/>
            <person name="Ma Q."/>
            <person name="Ju M."/>
            <person name="Zhao R."/>
            <person name="Li G."/>
            <person name="Mu C."/>
            <person name="Tian Q."/>
            <person name="Mei H."/>
            <person name="Zhang T."/>
            <person name="Gao T."/>
            <person name="Zhang H."/>
        </authorList>
    </citation>
    <scope>NUCLEOTIDE SEQUENCE</scope>
    <source>
        <strain evidence="3">G02</strain>
    </source>
</reference>
<dbReference type="Pfam" id="PF07797">
    <property type="entry name" value="DUF1639"/>
    <property type="match status" value="1"/>
</dbReference>
<feature type="transmembrane region" description="Helical" evidence="2">
    <location>
        <begin position="501"/>
        <end position="525"/>
    </location>
</feature>
<dbReference type="EMBL" id="JACGWJ010000004">
    <property type="protein sequence ID" value="KAL0425781.1"/>
    <property type="molecule type" value="Genomic_DNA"/>
</dbReference>
<feature type="compositionally biased region" description="Low complexity" evidence="1">
    <location>
        <begin position="43"/>
        <end position="54"/>
    </location>
</feature>
<accession>A0AAW2V8K7</accession>
<name>A0AAW2V8K7_SESRA</name>
<protein>
    <submittedName>
        <fullName evidence="3">Uncharacterized protein</fullName>
    </submittedName>
</protein>
<feature type="transmembrane region" description="Helical" evidence="2">
    <location>
        <begin position="469"/>
        <end position="489"/>
    </location>
</feature>
<dbReference type="PANTHER" id="PTHR33130:SF40">
    <property type="entry name" value="CHROMOGRANIN (DUF1639)"/>
    <property type="match status" value="1"/>
</dbReference>
<feature type="region of interest" description="Disordered" evidence="1">
    <location>
        <begin position="1"/>
        <end position="108"/>
    </location>
</feature>
<reference evidence="3" key="1">
    <citation type="submission" date="2020-06" db="EMBL/GenBank/DDBJ databases">
        <authorList>
            <person name="Li T."/>
            <person name="Hu X."/>
            <person name="Zhang T."/>
            <person name="Song X."/>
            <person name="Zhang H."/>
            <person name="Dai N."/>
            <person name="Sheng W."/>
            <person name="Hou X."/>
            <person name="Wei L."/>
        </authorList>
    </citation>
    <scope>NUCLEOTIDE SEQUENCE</scope>
    <source>
        <strain evidence="3">G02</strain>
        <tissue evidence="3">Leaf</tissue>
    </source>
</reference>
<feature type="region of interest" description="Disordered" evidence="1">
    <location>
        <begin position="176"/>
        <end position="311"/>
    </location>
</feature>
<sequence>MASTVPAKSQPLHNFDLPHLKWNKDGNSSGHHQRRRSIKSPSRRPNTSSPSPIRQSPLRDSVSATPPRHQSPLPDSSALSSRESPVHGDYLMKQSPIRGESSKPSPIRECVKQSLTGGDSERQPLLNRDAVRQFIRRDVVLNTEYLKNSKGSLIEYRRNHSKGSAFDSIRNEVFSSKSEQAKDKLDKKPKGKEVDEAGSKRSKILIKIPCKNNKLEEENPQEEPPNIDNNDAQDETDEVLEDGKINNTIDEETKTWNLRPRKPLRKSQNVAGVAEKGSVSAMPEKNKAHSSLINANKPGEKEGNCSGGSEKKEKRKLSISIALSKDEIEEDIFILTGSKPARRPKKRAKNIQKQQFVFPGLWLVSITPESYRVSENSLKDAGCDLVDGIPIHRWNTACYIVQIFNVGSAGCDQLTAHLSGSSVGRKREVILEIIIMYKQNADTIVMPYGAGLKPLFELLQKLILKASNFLRICLLGFLLHVGSVAHTFLKPACAYYWLKALFLYLFIFLLNYAESGVYIGAIWTWKRNKDEECVMPAEGKRTGRNQTSGSSRLLEAECLPVSNTINLERINLEKWWPTLGLFIWL</sequence>
<comment type="caution">
    <text evidence="3">The sequence shown here is derived from an EMBL/GenBank/DDBJ whole genome shotgun (WGS) entry which is preliminary data.</text>
</comment>
<keyword evidence="2" id="KW-1133">Transmembrane helix</keyword>